<reference evidence="2" key="1">
    <citation type="submission" date="2022-01" db="EMBL/GenBank/DDBJ databases">
        <authorList>
            <person name="King R."/>
        </authorList>
    </citation>
    <scope>NUCLEOTIDE SEQUENCE</scope>
</reference>
<dbReference type="AlphaFoldDB" id="A0A9N9WTD0"/>
<dbReference type="OrthoDB" id="408954at2759"/>
<gene>
    <name evidence="2" type="ORF">CHIRRI_LOCUS6277</name>
</gene>
<reference evidence="2" key="2">
    <citation type="submission" date="2022-10" db="EMBL/GenBank/DDBJ databases">
        <authorList>
            <consortium name="ENA_rothamsted_submissions"/>
            <consortium name="culmorum"/>
            <person name="King R."/>
        </authorList>
    </citation>
    <scope>NUCLEOTIDE SEQUENCE</scope>
</reference>
<name>A0A9N9WTD0_9DIPT</name>
<dbReference type="Proteomes" id="UP001153620">
    <property type="component" value="Chromosome 2"/>
</dbReference>
<evidence type="ECO:0000313" key="3">
    <source>
        <dbReference type="Proteomes" id="UP001153620"/>
    </source>
</evidence>
<evidence type="ECO:0000313" key="2">
    <source>
        <dbReference type="EMBL" id="CAG9803377.1"/>
    </source>
</evidence>
<feature type="transmembrane region" description="Helical" evidence="1">
    <location>
        <begin position="112"/>
        <end position="131"/>
    </location>
</feature>
<sequence length="298" mass="35071">MLRVLKFIHINPFYLLILFGYGLTRISEWIANKSGSWSSVWHVTSQCLDRHKPISYIFGLPIYVITIHWIFAAFLILYDITKCPTFLERFRHQNRSMDKLDMKELTSLAKTVVTNQLVILPASMVLTHYLLRFSNDLHLISFSKVPSFSRMFYKFTLCMMIYEVVFFYLYWMLHHPLLHKPVQKANTSRNSNQHQQPIEYILLSIVTPSLAIFFTKCDTVTSLFFLTAIVVGPIFENSNHHQLISFNNESNDDFNEYYGSNDMMNILHGTCKNFLKSENFENHRVLLSMKPPKRKCDE</sequence>
<organism evidence="2 3">
    <name type="scientific">Chironomus riparius</name>
    <dbReference type="NCBI Taxonomy" id="315576"/>
    <lineage>
        <taxon>Eukaryota</taxon>
        <taxon>Metazoa</taxon>
        <taxon>Ecdysozoa</taxon>
        <taxon>Arthropoda</taxon>
        <taxon>Hexapoda</taxon>
        <taxon>Insecta</taxon>
        <taxon>Pterygota</taxon>
        <taxon>Neoptera</taxon>
        <taxon>Endopterygota</taxon>
        <taxon>Diptera</taxon>
        <taxon>Nematocera</taxon>
        <taxon>Chironomoidea</taxon>
        <taxon>Chironomidae</taxon>
        <taxon>Chironominae</taxon>
        <taxon>Chironomus</taxon>
    </lineage>
</organism>
<protein>
    <submittedName>
        <fullName evidence="2">Uncharacterized protein</fullName>
    </submittedName>
</protein>
<keyword evidence="1" id="KW-0472">Membrane</keyword>
<feature type="transmembrane region" description="Helical" evidence="1">
    <location>
        <begin position="151"/>
        <end position="171"/>
    </location>
</feature>
<feature type="transmembrane region" description="Helical" evidence="1">
    <location>
        <begin position="54"/>
        <end position="78"/>
    </location>
</feature>
<keyword evidence="3" id="KW-1185">Reference proteome</keyword>
<evidence type="ECO:0000256" key="1">
    <source>
        <dbReference type="SAM" id="Phobius"/>
    </source>
</evidence>
<keyword evidence="1" id="KW-1133">Transmembrane helix</keyword>
<dbReference type="EMBL" id="OU895878">
    <property type="protein sequence ID" value="CAG9803377.1"/>
    <property type="molecule type" value="Genomic_DNA"/>
</dbReference>
<keyword evidence="1" id="KW-0812">Transmembrane</keyword>
<accession>A0A9N9WTD0</accession>
<feature type="transmembrane region" description="Helical" evidence="1">
    <location>
        <begin position="12"/>
        <end position="31"/>
    </location>
</feature>
<proteinExistence type="predicted"/>